<proteinExistence type="predicted"/>
<sequence length="103" mass="11796">MWLAAHQKFARSWPRFRRCCRELIECSPEVCQEVRREFADKLSGAHQKFTRRMLGVRQEFTKGDQEFAKGSLEGCQEVTGSSSRDQLTTGQQRLSGVEADGLE</sequence>
<feature type="compositionally biased region" description="Polar residues" evidence="1">
    <location>
        <begin position="78"/>
        <end position="94"/>
    </location>
</feature>
<comment type="caution">
    <text evidence="2">The sequence shown here is derived from an EMBL/GenBank/DDBJ whole genome shotgun (WGS) entry which is preliminary data.</text>
</comment>
<dbReference type="Proteomes" id="UP000287651">
    <property type="component" value="Unassembled WGS sequence"/>
</dbReference>
<dbReference type="AlphaFoldDB" id="A0A426XB11"/>
<gene>
    <name evidence="2" type="ORF">B296_00055204</name>
</gene>
<organism evidence="2 3">
    <name type="scientific">Ensete ventricosum</name>
    <name type="common">Abyssinian banana</name>
    <name type="synonym">Musa ensete</name>
    <dbReference type="NCBI Taxonomy" id="4639"/>
    <lineage>
        <taxon>Eukaryota</taxon>
        <taxon>Viridiplantae</taxon>
        <taxon>Streptophyta</taxon>
        <taxon>Embryophyta</taxon>
        <taxon>Tracheophyta</taxon>
        <taxon>Spermatophyta</taxon>
        <taxon>Magnoliopsida</taxon>
        <taxon>Liliopsida</taxon>
        <taxon>Zingiberales</taxon>
        <taxon>Musaceae</taxon>
        <taxon>Ensete</taxon>
    </lineage>
</organism>
<evidence type="ECO:0000313" key="2">
    <source>
        <dbReference type="EMBL" id="RRT36628.1"/>
    </source>
</evidence>
<evidence type="ECO:0000256" key="1">
    <source>
        <dbReference type="SAM" id="MobiDB-lite"/>
    </source>
</evidence>
<name>A0A426XB11_ENSVE</name>
<reference evidence="2 3" key="1">
    <citation type="journal article" date="2014" name="Agronomy (Basel)">
        <title>A Draft Genome Sequence for Ensete ventricosum, the Drought-Tolerant Tree Against Hunger.</title>
        <authorList>
            <person name="Harrison J."/>
            <person name="Moore K.A."/>
            <person name="Paszkiewicz K."/>
            <person name="Jones T."/>
            <person name="Grant M."/>
            <person name="Ambacheew D."/>
            <person name="Muzemil S."/>
            <person name="Studholme D.J."/>
        </authorList>
    </citation>
    <scope>NUCLEOTIDE SEQUENCE [LARGE SCALE GENOMIC DNA]</scope>
</reference>
<protein>
    <submittedName>
        <fullName evidence="2">Uncharacterized protein</fullName>
    </submittedName>
</protein>
<feature type="region of interest" description="Disordered" evidence="1">
    <location>
        <begin position="76"/>
        <end position="103"/>
    </location>
</feature>
<dbReference type="EMBL" id="AMZH03023339">
    <property type="protein sequence ID" value="RRT36628.1"/>
    <property type="molecule type" value="Genomic_DNA"/>
</dbReference>
<evidence type="ECO:0000313" key="3">
    <source>
        <dbReference type="Proteomes" id="UP000287651"/>
    </source>
</evidence>
<accession>A0A426XB11</accession>